<dbReference type="SFLD" id="SFLDG01129">
    <property type="entry name" value="C1.5:_HAD__Beta-PGM__Phosphata"/>
    <property type="match status" value="1"/>
</dbReference>
<dbReference type="Gene3D" id="1.10.150.240">
    <property type="entry name" value="Putative phosphatase, domain 2"/>
    <property type="match status" value="1"/>
</dbReference>
<name>A0A845QB54_9HYPH</name>
<reference evidence="1 2" key="1">
    <citation type="journal article" date="2016" name="Int. J. Syst. Evol. Microbiol.">
        <title>Pyruvatibacter mobilis gen. nov., sp. nov., a marine bacterium from the culture broth of Picochlorum sp. 122.</title>
        <authorList>
            <person name="Wang G."/>
            <person name="Tang M."/>
            <person name="Wu H."/>
            <person name="Dai S."/>
            <person name="Li T."/>
            <person name="Chen C."/>
            <person name="He H."/>
            <person name="Fan J."/>
            <person name="Xiang W."/>
            <person name="Li X."/>
        </authorList>
    </citation>
    <scope>NUCLEOTIDE SEQUENCE [LARGE SCALE GENOMIC DNA]</scope>
    <source>
        <strain evidence="1 2">GYP-11</strain>
    </source>
</reference>
<dbReference type="GO" id="GO:0008967">
    <property type="term" value="F:phosphoglycolate phosphatase activity"/>
    <property type="evidence" value="ECO:0007669"/>
    <property type="project" value="TreeGrafter"/>
</dbReference>
<comment type="caution">
    <text evidence="1">The sequence shown here is derived from an EMBL/GenBank/DDBJ whole genome shotgun (WGS) entry which is preliminary data.</text>
</comment>
<dbReference type="InterPro" id="IPR050155">
    <property type="entry name" value="HAD-like_hydrolase_sf"/>
</dbReference>
<proteinExistence type="predicted"/>
<dbReference type="PANTHER" id="PTHR43434">
    <property type="entry name" value="PHOSPHOGLYCOLATE PHOSPHATASE"/>
    <property type="match status" value="1"/>
</dbReference>
<dbReference type="Pfam" id="PF13419">
    <property type="entry name" value="HAD_2"/>
    <property type="match status" value="1"/>
</dbReference>
<keyword evidence="2" id="KW-1185">Reference proteome</keyword>
<dbReference type="Proteomes" id="UP000470384">
    <property type="component" value="Unassembled WGS sequence"/>
</dbReference>
<keyword evidence="1" id="KW-0378">Hydrolase</keyword>
<dbReference type="RefSeq" id="WP_160587628.1">
    <property type="nucleotide sequence ID" value="NZ_BMHN01000001.1"/>
</dbReference>
<dbReference type="SUPFAM" id="SSF56784">
    <property type="entry name" value="HAD-like"/>
    <property type="match status" value="1"/>
</dbReference>
<dbReference type="SFLD" id="SFLDG01135">
    <property type="entry name" value="C1.5.6:_HAD__Beta-PGM__Phospha"/>
    <property type="match status" value="1"/>
</dbReference>
<organism evidence="1 2">
    <name type="scientific">Pyruvatibacter mobilis</name>
    <dbReference type="NCBI Taxonomy" id="1712261"/>
    <lineage>
        <taxon>Bacteria</taxon>
        <taxon>Pseudomonadati</taxon>
        <taxon>Pseudomonadota</taxon>
        <taxon>Alphaproteobacteria</taxon>
        <taxon>Hyphomicrobiales</taxon>
        <taxon>Parvibaculaceae</taxon>
        <taxon>Pyruvatibacter</taxon>
    </lineage>
</organism>
<dbReference type="AlphaFoldDB" id="A0A845QB54"/>
<dbReference type="EMBL" id="WXYQ01000006">
    <property type="protein sequence ID" value="NBG95707.1"/>
    <property type="molecule type" value="Genomic_DNA"/>
</dbReference>
<evidence type="ECO:0000313" key="1">
    <source>
        <dbReference type="EMBL" id="NBG95707.1"/>
    </source>
</evidence>
<dbReference type="GO" id="GO:0005829">
    <property type="term" value="C:cytosol"/>
    <property type="evidence" value="ECO:0007669"/>
    <property type="project" value="TreeGrafter"/>
</dbReference>
<dbReference type="InterPro" id="IPR041492">
    <property type="entry name" value="HAD_2"/>
</dbReference>
<sequence length="232" mass="24685">MSLTFIVFDCDGTLVDSQHAITTAMVESFETLGHVPPARQDIMSVVGISLVPAIARLMPDHEPHVHDAMAESYKSVYGRMRASGQTQEILFDGAHDAVTRLSGTDALLGVATGKSRRGAENILKEHGLRHHFLSVRTADDGPGKPDPHMLKLAMADVGADPHETIMIGDTTYDMEMARAAGAGAIGVSWGYHPVDVLHASGAHEVIDDFASLDDAVARVRAQLGAGLSALQD</sequence>
<dbReference type="InterPro" id="IPR023214">
    <property type="entry name" value="HAD_sf"/>
</dbReference>
<accession>A0A845QB54</accession>
<gene>
    <name evidence="1" type="ORF">GTQ45_08170</name>
</gene>
<dbReference type="NCBIfam" id="TIGR01509">
    <property type="entry name" value="HAD-SF-IA-v3"/>
    <property type="match status" value="1"/>
</dbReference>
<dbReference type="GeneID" id="300654409"/>
<dbReference type="GO" id="GO:0006281">
    <property type="term" value="P:DNA repair"/>
    <property type="evidence" value="ECO:0007669"/>
    <property type="project" value="TreeGrafter"/>
</dbReference>
<dbReference type="NCBIfam" id="TIGR01549">
    <property type="entry name" value="HAD-SF-IA-v1"/>
    <property type="match status" value="1"/>
</dbReference>
<dbReference type="InterPro" id="IPR006439">
    <property type="entry name" value="HAD-SF_hydro_IA"/>
</dbReference>
<evidence type="ECO:0000313" key="2">
    <source>
        <dbReference type="Proteomes" id="UP000470384"/>
    </source>
</evidence>
<dbReference type="Gene3D" id="3.40.50.1000">
    <property type="entry name" value="HAD superfamily/HAD-like"/>
    <property type="match status" value="1"/>
</dbReference>
<dbReference type="SFLD" id="SFLDS00003">
    <property type="entry name" value="Haloacid_Dehalogenase"/>
    <property type="match status" value="1"/>
</dbReference>
<dbReference type="PANTHER" id="PTHR43434:SF24">
    <property type="entry name" value="HYDROLASE-RELATED"/>
    <property type="match status" value="1"/>
</dbReference>
<protein>
    <submittedName>
        <fullName evidence="1">HAD-IA family hydrolase</fullName>
    </submittedName>
</protein>
<dbReference type="InterPro" id="IPR036412">
    <property type="entry name" value="HAD-like_sf"/>
</dbReference>
<dbReference type="InterPro" id="IPR023198">
    <property type="entry name" value="PGP-like_dom2"/>
</dbReference>
<dbReference type="OrthoDB" id="9782449at2"/>